<reference evidence="1" key="1">
    <citation type="submission" date="2023-07" db="EMBL/GenBank/DDBJ databases">
        <title>Chromosome-level Genome Assembly of Striped Snakehead (Channa striata).</title>
        <authorList>
            <person name="Liu H."/>
        </authorList>
    </citation>
    <scope>NUCLEOTIDE SEQUENCE</scope>
    <source>
        <strain evidence="1">Gz</strain>
        <tissue evidence="1">Muscle</tissue>
    </source>
</reference>
<dbReference type="EMBL" id="JAUPFM010000006">
    <property type="protein sequence ID" value="KAK2848826.1"/>
    <property type="molecule type" value="Genomic_DNA"/>
</dbReference>
<protein>
    <submittedName>
        <fullName evidence="1">Uncharacterized protein</fullName>
    </submittedName>
</protein>
<evidence type="ECO:0000313" key="2">
    <source>
        <dbReference type="Proteomes" id="UP001187415"/>
    </source>
</evidence>
<accession>A0AA88MZS2</accession>
<evidence type="ECO:0000313" key="1">
    <source>
        <dbReference type="EMBL" id="KAK2848826.1"/>
    </source>
</evidence>
<dbReference type="Proteomes" id="UP001187415">
    <property type="component" value="Unassembled WGS sequence"/>
</dbReference>
<proteinExistence type="predicted"/>
<organism evidence="1 2">
    <name type="scientific">Channa striata</name>
    <name type="common">Snakehead murrel</name>
    <name type="synonym">Ophicephalus striatus</name>
    <dbReference type="NCBI Taxonomy" id="64152"/>
    <lineage>
        <taxon>Eukaryota</taxon>
        <taxon>Metazoa</taxon>
        <taxon>Chordata</taxon>
        <taxon>Craniata</taxon>
        <taxon>Vertebrata</taxon>
        <taxon>Euteleostomi</taxon>
        <taxon>Actinopterygii</taxon>
        <taxon>Neopterygii</taxon>
        <taxon>Teleostei</taxon>
        <taxon>Neoteleostei</taxon>
        <taxon>Acanthomorphata</taxon>
        <taxon>Anabantaria</taxon>
        <taxon>Anabantiformes</taxon>
        <taxon>Channoidei</taxon>
        <taxon>Channidae</taxon>
        <taxon>Channa</taxon>
    </lineage>
</organism>
<keyword evidence="2" id="KW-1185">Reference proteome</keyword>
<comment type="caution">
    <text evidence="1">The sequence shown here is derived from an EMBL/GenBank/DDBJ whole genome shotgun (WGS) entry which is preliminary data.</text>
</comment>
<name>A0AA88MZS2_CHASR</name>
<gene>
    <name evidence="1" type="ORF">Q5P01_008660</name>
</gene>
<dbReference type="AlphaFoldDB" id="A0AA88MZS2"/>
<sequence>MLPVLGLALAIINHPRLQGCYHSPDRQPITAFQEALGDGEREEKNTENEFVSVAASLNLLRNNWTLRDLPIQRWLTQTNKTNKTSKTNKTLLPSQALCNF</sequence>